<dbReference type="Pfam" id="PF00994">
    <property type="entry name" value="MoCF_biosynth"/>
    <property type="match status" value="1"/>
</dbReference>
<dbReference type="NCBIfam" id="TIGR02665">
    <property type="entry name" value="molyb_mobA"/>
    <property type="match status" value="1"/>
</dbReference>
<keyword evidence="8" id="KW-0479">Metal-binding</keyword>
<feature type="binding site" evidence="8">
    <location>
        <begin position="12"/>
        <end position="14"/>
    </location>
    <ligand>
        <name>GTP</name>
        <dbReference type="ChEBI" id="CHEBI:37565"/>
    </ligand>
</feature>
<reference evidence="11 12" key="1">
    <citation type="submission" date="2022-08" db="EMBL/GenBank/DDBJ databases">
        <title>Reclassification of Massilia species as members of the genera Telluria, Duganella, Pseudoduganella, Mokoshia gen. nov. and Zemynaea gen. nov. using orthogonal and non-orthogonal genome-based approaches.</title>
        <authorList>
            <person name="Bowman J.P."/>
        </authorList>
    </citation>
    <scope>NUCLEOTIDE SEQUENCE [LARGE SCALE GENOMIC DNA]</scope>
    <source>
        <strain evidence="11 12">JCM 31607</strain>
    </source>
</reference>
<dbReference type="PANTHER" id="PTHR10192">
    <property type="entry name" value="MOLYBDOPTERIN BIOSYNTHESIS PROTEIN"/>
    <property type="match status" value="1"/>
</dbReference>
<comment type="similarity">
    <text evidence="8">Belongs to the MobA family.</text>
</comment>
<keyword evidence="6 8" id="KW-0501">Molybdenum cofactor biosynthesis</keyword>
<feature type="binding site" evidence="8">
    <location>
        <position position="71"/>
    </location>
    <ligand>
        <name>GTP</name>
        <dbReference type="ChEBI" id="CHEBI:37565"/>
    </ligand>
</feature>
<keyword evidence="9" id="KW-0812">Transmembrane</keyword>
<organism evidence="11 12">
    <name type="scientific">Massilia solisilvae</name>
    <dbReference type="NCBI Taxonomy" id="1811225"/>
    <lineage>
        <taxon>Bacteria</taxon>
        <taxon>Pseudomonadati</taxon>
        <taxon>Pseudomonadota</taxon>
        <taxon>Betaproteobacteria</taxon>
        <taxon>Burkholderiales</taxon>
        <taxon>Oxalobacteraceae</taxon>
        <taxon>Telluria group</taxon>
        <taxon>Massilia</taxon>
    </lineage>
</organism>
<evidence type="ECO:0000313" key="11">
    <source>
        <dbReference type="EMBL" id="MCS0606964.1"/>
    </source>
</evidence>
<dbReference type="InterPro" id="IPR036135">
    <property type="entry name" value="MoeA_linker/N_sf"/>
</dbReference>
<feature type="binding site" evidence="8">
    <location>
        <position position="53"/>
    </location>
    <ligand>
        <name>GTP</name>
        <dbReference type="ChEBI" id="CHEBI:37565"/>
    </ligand>
</feature>
<dbReference type="NCBIfam" id="NF045515">
    <property type="entry name" value="Glp_gephyrin"/>
    <property type="match status" value="1"/>
</dbReference>
<dbReference type="InterPro" id="IPR013482">
    <property type="entry name" value="Molybde_CF_guanTrfase"/>
</dbReference>
<comment type="similarity">
    <text evidence="3">Belongs to the MoeA family.</text>
</comment>
<dbReference type="SUPFAM" id="SSF53448">
    <property type="entry name" value="Nucleotide-diphospho-sugar transferases"/>
    <property type="match status" value="1"/>
</dbReference>
<dbReference type="InterPro" id="IPR029044">
    <property type="entry name" value="Nucleotide-diphossugar_trans"/>
</dbReference>
<dbReference type="Proteomes" id="UP001205861">
    <property type="component" value="Unassembled WGS sequence"/>
</dbReference>
<evidence type="ECO:0000259" key="10">
    <source>
        <dbReference type="SMART" id="SM00852"/>
    </source>
</evidence>
<dbReference type="InterPro" id="IPR036425">
    <property type="entry name" value="MoaB/Mog-like_dom_sf"/>
</dbReference>
<dbReference type="Gene3D" id="2.40.340.10">
    <property type="entry name" value="MoeA, C-terminal, domain IV"/>
    <property type="match status" value="1"/>
</dbReference>
<feature type="binding site" evidence="8">
    <location>
        <position position="25"/>
    </location>
    <ligand>
        <name>GTP</name>
        <dbReference type="ChEBI" id="CHEBI:37565"/>
    </ligand>
</feature>
<evidence type="ECO:0000256" key="1">
    <source>
        <dbReference type="ARBA" id="ARBA00002901"/>
    </source>
</evidence>
<accession>A0ABT2BEL3</accession>
<dbReference type="SUPFAM" id="SSF63882">
    <property type="entry name" value="MoeA N-terminal region -like"/>
    <property type="match status" value="1"/>
</dbReference>
<evidence type="ECO:0000256" key="9">
    <source>
        <dbReference type="SAM" id="Phobius"/>
    </source>
</evidence>
<dbReference type="InterPro" id="IPR005110">
    <property type="entry name" value="MoeA_linker/N"/>
</dbReference>
<dbReference type="GO" id="GO:0061603">
    <property type="term" value="F:molybdenum cofactor guanylyltransferase activity"/>
    <property type="evidence" value="ECO:0007669"/>
    <property type="project" value="UniProtKB-EC"/>
</dbReference>
<evidence type="ECO:0000256" key="4">
    <source>
        <dbReference type="ARBA" id="ARBA00022842"/>
    </source>
</evidence>
<keyword evidence="11" id="KW-0548">Nucleotidyltransferase</keyword>
<dbReference type="SUPFAM" id="SSF53218">
    <property type="entry name" value="Molybdenum cofactor biosynthesis proteins"/>
    <property type="match status" value="1"/>
</dbReference>
<keyword evidence="8" id="KW-0547">Nucleotide-binding</keyword>
<keyword evidence="8" id="KW-0963">Cytoplasm</keyword>
<comment type="caution">
    <text evidence="11">The sequence shown here is derived from an EMBL/GenBank/DDBJ whole genome shotgun (WGS) entry which is preliminary data.</text>
</comment>
<evidence type="ECO:0000256" key="3">
    <source>
        <dbReference type="ARBA" id="ARBA00010763"/>
    </source>
</evidence>
<comment type="cofactor">
    <cofactor evidence="8">
        <name>Mg(2+)</name>
        <dbReference type="ChEBI" id="CHEBI:18420"/>
    </cofactor>
</comment>
<evidence type="ECO:0000256" key="6">
    <source>
        <dbReference type="ARBA" id="ARBA00023150"/>
    </source>
</evidence>
<dbReference type="Gene3D" id="3.40.980.10">
    <property type="entry name" value="MoaB/Mog-like domain"/>
    <property type="match status" value="1"/>
</dbReference>
<evidence type="ECO:0000256" key="7">
    <source>
        <dbReference type="ARBA" id="ARBA00047317"/>
    </source>
</evidence>
<dbReference type="EMBL" id="JANUGV010000001">
    <property type="protein sequence ID" value="MCS0606964.1"/>
    <property type="molecule type" value="Genomic_DNA"/>
</dbReference>
<evidence type="ECO:0000256" key="5">
    <source>
        <dbReference type="ARBA" id="ARBA00023134"/>
    </source>
</evidence>
<dbReference type="PANTHER" id="PTHR10192:SF5">
    <property type="entry name" value="GEPHYRIN"/>
    <property type="match status" value="1"/>
</dbReference>
<gene>
    <name evidence="8 11" type="primary">mobA</name>
    <name evidence="11" type="ORF">NX773_02145</name>
</gene>
<dbReference type="Pfam" id="PF03454">
    <property type="entry name" value="MoeA_C"/>
    <property type="match status" value="1"/>
</dbReference>
<dbReference type="InterPro" id="IPR001453">
    <property type="entry name" value="MoaB/Mog_dom"/>
</dbReference>
<dbReference type="Gene3D" id="3.90.105.10">
    <property type="entry name" value="Molybdopterin biosynthesis moea protein, domain 2"/>
    <property type="match status" value="1"/>
</dbReference>
<dbReference type="Pfam" id="PF12804">
    <property type="entry name" value="NTP_transf_3"/>
    <property type="match status" value="1"/>
</dbReference>
<keyword evidence="12" id="KW-1185">Reference proteome</keyword>
<comment type="subcellular location">
    <subcellularLocation>
        <location evidence="8">Cytoplasm</location>
    </subcellularLocation>
</comment>
<comment type="catalytic activity">
    <reaction evidence="7">
        <text>adenylyl-molybdopterin + molybdate = Mo-molybdopterin + AMP + H(+)</text>
        <dbReference type="Rhea" id="RHEA:35047"/>
        <dbReference type="ChEBI" id="CHEBI:15378"/>
        <dbReference type="ChEBI" id="CHEBI:36264"/>
        <dbReference type="ChEBI" id="CHEBI:62727"/>
        <dbReference type="ChEBI" id="CHEBI:71302"/>
        <dbReference type="ChEBI" id="CHEBI:456215"/>
        <dbReference type="EC" id="2.10.1.1"/>
    </reaction>
</comment>
<sequence>MKEQALISGLILAGGRGTRMGHVDKGLQAFRGKPMAAHVLERLAPQVASVAINANQNLNTWAGFGVPVWPDDTPGFAGPLAGLEAGMRRATTEYVLTAPCDSPFLPPDLAGRLFAALQAEGADLAFAATQEPGMQRQPHPVFCLVKTSLLPVLSSYLAAGGRKMDGWYKDLKAVEVLFDDADAFSNINTLDELDAAARRVGSCAAHASDQSMPELNAWAAQLPTLQHVTSCVSGYDPNALPVRDAQRIIREFVAPVRAIEQVALRSALGRVLAQDIVSPFNVPAHDNSAMDGFALRGADLAADGPTTLRVVATVYAGRPSDVVPAPGECVRIMTGGVMPAGCDTVVPQEFTTAQDDSVTIPPSTVRVGDNRRLAGEDLKAGSPALAKGKIVRPADLGLLASLAVAEVPVQRRLRVAFFSTGDELRSIGQPLDEGCVYDSNRYTIYGMLQRLGCDIIDMGIVRDDPQALEDALRAACENADAIVTSGGVSVGAADYTKQIMGKLGDVTFWKIGMRPGRPLAFGRISSNGRSAFLFGLPGNPVAVMVSFYFFARDALLRMMGAEAPLELLKARSVGAIRKKPGRTEYQRGILSRGEDGMPQVRITGSQGSGILRSMSEANCMVVLHDEQGSVAAGDMVDVLPFEGLV</sequence>
<proteinExistence type="inferred from homology"/>
<keyword evidence="8 11" id="KW-0808">Transferase</keyword>
<feature type="domain" description="MoaB/Mog" evidence="10">
    <location>
        <begin position="416"/>
        <end position="557"/>
    </location>
</feature>
<dbReference type="CDD" id="cd00887">
    <property type="entry name" value="MoeA"/>
    <property type="match status" value="1"/>
</dbReference>
<evidence type="ECO:0000256" key="8">
    <source>
        <dbReference type="HAMAP-Rule" id="MF_00316"/>
    </source>
</evidence>
<dbReference type="InterPro" id="IPR025877">
    <property type="entry name" value="MobA-like_NTP_Trfase"/>
</dbReference>
<feature type="binding site" evidence="8">
    <location>
        <position position="101"/>
    </location>
    <ligand>
        <name>GTP</name>
        <dbReference type="ChEBI" id="CHEBI:37565"/>
    </ligand>
</feature>
<dbReference type="InterPro" id="IPR036688">
    <property type="entry name" value="MoeA_C_domain_IV_sf"/>
</dbReference>
<comment type="subunit">
    <text evidence="8">Monomer.</text>
</comment>
<keyword evidence="9" id="KW-1133">Transmembrane helix</keyword>
<comment type="pathway">
    <text evidence="2">Cofactor biosynthesis; molybdopterin biosynthesis.</text>
</comment>
<evidence type="ECO:0000313" key="12">
    <source>
        <dbReference type="Proteomes" id="UP001205861"/>
    </source>
</evidence>
<feature type="binding site" evidence="8">
    <location>
        <position position="101"/>
    </location>
    <ligand>
        <name>Mg(2+)</name>
        <dbReference type="ChEBI" id="CHEBI:18420"/>
    </ligand>
</feature>
<dbReference type="NCBIfam" id="TIGR00177">
    <property type="entry name" value="molyb_syn"/>
    <property type="match status" value="1"/>
</dbReference>
<dbReference type="EC" id="2.7.7.77" evidence="8"/>
<protein>
    <recommendedName>
        <fullName evidence="8">Molybdenum cofactor guanylyltransferase</fullName>
        <shortName evidence="8">MoCo guanylyltransferase</shortName>
        <ecNumber evidence="8">2.7.7.77</ecNumber>
    </recommendedName>
    <alternativeName>
        <fullName evidence="8">GTP:molybdopterin guanylyltransferase</fullName>
    </alternativeName>
    <alternativeName>
        <fullName evidence="8">Mo-MPT guanylyltransferase</fullName>
    </alternativeName>
    <alternativeName>
        <fullName evidence="8">Molybdopterin guanylyltransferase</fullName>
    </alternativeName>
    <alternativeName>
        <fullName evidence="8">Molybdopterin-guanine dinucleotide synthase</fullName>
        <shortName evidence="8">MGD synthase</shortName>
    </alternativeName>
</protein>
<keyword evidence="9" id="KW-0472">Membrane</keyword>
<comment type="catalytic activity">
    <reaction evidence="8">
        <text>Mo-molybdopterin + GTP + H(+) = Mo-molybdopterin guanine dinucleotide + diphosphate</text>
        <dbReference type="Rhea" id="RHEA:34243"/>
        <dbReference type="ChEBI" id="CHEBI:15378"/>
        <dbReference type="ChEBI" id="CHEBI:33019"/>
        <dbReference type="ChEBI" id="CHEBI:37565"/>
        <dbReference type="ChEBI" id="CHEBI:71302"/>
        <dbReference type="ChEBI" id="CHEBI:71310"/>
        <dbReference type="EC" id="2.7.7.77"/>
    </reaction>
</comment>
<comment type="domain">
    <text evidence="8">The N-terminal domain determines nucleotide recognition and specific binding, while the C-terminal domain determines the specific binding to the target protein.</text>
</comment>
<dbReference type="InterPro" id="IPR038987">
    <property type="entry name" value="MoeA-like"/>
</dbReference>
<dbReference type="Gene3D" id="3.90.550.10">
    <property type="entry name" value="Spore Coat Polysaccharide Biosynthesis Protein SpsA, Chain A"/>
    <property type="match status" value="1"/>
</dbReference>
<dbReference type="SUPFAM" id="SSF63867">
    <property type="entry name" value="MoeA C-terminal domain-like"/>
    <property type="match status" value="1"/>
</dbReference>
<dbReference type="RefSeq" id="WP_258854744.1">
    <property type="nucleotide sequence ID" value="NZ_JANUGV010000001.1"/>
</dbReference>
<keyword evidence="4 8" id="KW-0460">Magnesium</keyword>
<feature type="transmembrane region" description="Helical" evidence="9">
    <location>
        <begin position="531"/>
        <end position="551"/>
    </location>
</feature>
<comment type="function">
    <text evidence="1">Catalyzes the insertion of molybdate into adenylated molybdopterin with the concomitant release of AMP.</text>
</comment>
<dbReference type="SMART" id="SM00852">
    <property type="entry name" value="MoCF_biosynth"/>
    <property type="match status" value="1"/>
</dbReference>
<comment type="function">
    <text evidence="8">Transfers a GMP moiety from GTP to Mo-molybdopterin (Mo-MPT) cofactor (Moco or molybdenum cofactor) to form Mo-molybdopterin guanine dinucleotide (Mo-MGD) cofactor.</text>
</comment>
<evidence type="ECO:0000256" key="2">
    <source>
        <dbReference type="ARBA" id="ARBA00005046"/>
    </source>
</evidence>
<keyword evidence="5 8" id="KW-0342">GTP-binding</keyword>
<dbReference type="HAMAP" id="MF_00316">
    <property type="entry name" value="MobA"/>
    <property type="match status" value="1"/>
</dbReference>
<dbReference type="Pfam" id="PF03453">
    <property type="entry name" value="MoeA_N"/>
    <property type="match status" value="1"/>
</dbReference>
<name>A0ABT2BEL3_9BURK</name>
<dbReference type="InterPro" id="IPR005111">
    <property type="entry name" value="MoeA_C_domain_IV"/>
</dbReference>
<dbReference type="CDD" id="cd02503">
    <property type="entry name" value="MobA"/>
    <property type="match status" value="1"/>
</dbReference>
<dbReference type="Gene3D" id="2.170.190.11">
    <property type="entry name" value="Molybdopterin biosynthesis moea protein, domain 3"/>
    <property type="match status" value="1"/>
</dbReference>